<gene>
    <name evidence="2" type="ORF">GCM10008119_38030</name>
</gene>
<organism evidence="2 3">
    <name type="scientific">Pedobacter mendelii</name>
    <dbReference type="NCBI Taxonomy" id="1908240"/>
    <lineage>
        <taxon>Bacteria</taxon>
        <taxon>Pseudomonadati</taxon>
        <taxon>Bacteroidota</taxon>
        <taxon>Sphingobacteriia</taxon>
        <taxon>Sphingobacteriales</taxon>
        <taxon>Sphingobacteriaceae</taxon>
        <taxon>Pedobacter</taxon>
    </lineage>
</organism>
<keyword evidence="1" id="KW-1133">Transmembrane helix</keyword>
<evidence type="ECO:0000313" key="3">
    <source>
        <dbReference type="Proteomes" id="UP000645390"/>
    </source>
</evidence>
<keyword evidence="3" id="KW-1185">Reference proteome</keyword>
<keyword evidence="1" id="KW-0812">Transmembrane</keyword>
<sequence>MQPHGAVKLDKEKTLLSQSLMNCPKGDVVSIIIDPVIAMAAAKEITSNNNAQINAHLASQAVIGVITAATAFTPIGLLVAAPIPIVILKCRENSIYQKMIILHISINMK</sequence>
<reference evidence="3" key="1">
    <citation type="journal article" date="2019" name="Int. J. Syst. Evol. Microbiol.">
        <title>The Global Catalogue of Microorganisms (GCM) 10K type strain sequencing project: providing services to taxonomists for standard genome sequencing and annotation.</title>
        <authorList>
            <consortium name="The Broad Institute Genomics Platform"/>
            <consortium name="The Broad Institute Genome Sequencing Center for Infectious Disease"/>
            <person name="Wu L."/>
            <person name="Ma J."/>
        </authorList>
    </citation>
    <scope>NUCLEOTIDE SEQUENCE [LARGE SCALE GENOMIC DNA]</scope>
    <source>
        <strain evidence="3">CCM 8939</strain>
    </source>
</reference>
<proteinExistence type="predicted"/>
<evidence type="ECO:0000256" key="1">
    <source>
        <dbReference type="SAM" id="Phobius"/>
    </source>
</evidence>
<dbReference type="RefSeq" id="WP_188417546.1">
    <property type="nucleotide sequence ID" value="NZ_BMDJ01000020.1"/>
</dbReference>
<accession>A0ABQ2BPX6</accession>
<keyword evidence="1" id="KW-0472">Membrane</keyword>
<comment type="caution">
    <text evidence="2">The sequence shown here is derived from an EMBL/GenBank/DDBJ whole genome shotgun (WGS) entry which is preliminary data.</text>
</comment>
<dbReference type="EMBL" id="BMDJ01000020">
    <property type="protein sequence ID" value="GGI29519.1"/>
    <property type="molecule type" value="Genomic_DNA"/>
</dbReference>
<dbReference type="Proteomes" id="UP000645390">
    <property type="component" value="Unassembled WGS sequence"/>
</dbReference>
<name>A0ABQ2BPX6_9SPHI</name>
<evidence type="ECO:0000313" key="2">
    <source>
        <dbReference type="EMBL" id="GGI29519.1"/>
    </source>
</evidence>
<protein>
    <submittedName>
        <fullName evidence="2">Uncharacterized protein</fullName>
    </submittedName>
</protein>
<feature type="transmembrane region" description="Helical" evidence="1">
    <location>
        <begin position="61"/>
        <end position="88"/>
    </location>
</feature>